<dbReference type="OrthoDB" id="5397734at2759"/>
<protein>
    <recommendedName>
        <fullName evidence="2">DUF7587 domain-containing protein</fullName>
    </recommendedName>
</protein>
<reference evidence="3 4" key="1">
    <citation type="journal article" date="2018" name="IMA Fungus">
        <title>IMA Genome-F 9: Draft genome sequence of Annulohypoxylon stygium, Aspergillus mulundensis, Berkeleyomyces basicola (syn. Thielaviopsis basicola), Ceratocystis smalleyi, two Cercospora beticola strains, Coleophoma cylindrospora, Fusarium fracticaudum, Phialophora cf. hyalina, and Morchella septimelata.</title>
        <authorList>
            <person name="Wingfield B.D."/>
            <person name="Bills G.F."/>
            <person name="Dong Y."/>
            <person name="Huang W."/>
            <person name="Nel W.J."/>
            <person name="Swalarsk-Parry B.S."/>
            <person name="Vaghefi N."/>
            <person name="Wilken P.M."/>
            <person name="An Z."/>
            <person name="de Beer Z.W."/>
            <person name="De Vos L."/>
            <person name="Chen L."/>
            <person name="Duong T.A."/>
            <person name="Gao Y."/>
            <person name="Hammerbacher A."/>
            <person name="Kikkert J.R."/>
            <person name="Li Y."/>
            <person name="Li H."/>
            <person name="Li K."/>
            <person name="Li Q."/>
            <person name="Liu X."/>
            <person name="Ma X."/>
            <person name="Naidoo K."/>
            <person name="Pethybridge S.J."/>
            <person name="Sun J."/>
            <person name="Steenkamp E.T."/>
            <person name="van der Nest M.A."/>
            <person name="van Wyk S."/>
            <person name="Wingfield M.J."/>
            <person name="Xiong C."/>
            <person name="Yue Q."/>
            <person name="Zhang X."/>
        </authorList>
    </citation>
    <scope>NUCLEOTIDE SEQUENCE [LARGE SCALE GENOMIC DNA]</scope>
    <source>
        <strain evidence="3 4">DSM 5745</strain>
    </source>
</reference>
<name>A0A3D8R4Y4_9EURO</name>
<organism evidence="3 4">
    <name type="scientific">Aspergillus mulundensis</name>
    <dbReference type="NCBI Taxonomy" id="1810919"/>
    <lineage>
        <taxon>Eukaryota</taxon>
        <taxon>Fungi</taxon>
        <taxon>Dikarya</taxon>
        <taxon>Ascomycota</taxon>
        <taxon>Pezizomycotina</taxon>
        <taxon>Eurotiomycetes</taxon>
        <taxon>Eurotiomycetidae</taxon>
        <taxon>Eurotiales</taxon>
        <taxon>Aspergillaceae</taxon>
        <taxon>Aspergillus</taxon>
        <taxon>Aspergillus subgen. Nidulantes</taxon>
    </lineage>
</organism>
<feature type="compositionally biased region" description="Basic and acidic residues" evidence="1">
    <location>
        <begin position="503"/>
        <end position="522"/>
    </location>
</feature>
<evidence type="ECO:0000313" key="3">
    <source>
        <dbReference type="EMBL" id="RDW69028.1"/>
    </source>
</evidence>
<accession>A0A3D8R4Y4</accession>
<feature type="region of interest" description="Disordered" evidence="1">
    <location>
        <begin position="487"/>
        <end position="534"/>
    </location>
</feature>
<feature type="domain" description="DUF7587" evidence="2">
    <location>
        <begin position="217"/>
        <end position="358"/>
    </location>
</feature>
<dbReference type="Pfam" id="PF24494">
    <property type="entry name" value="DUF7587"/>
    <property type="match status" value="1"/>
</dbReference>
<dbReference type="AlphaFoldDB" id="A0A3D8R4Y4"/>
<comment type="caution">
    <text evidence="3">The sequence shown here is derived from an EMBL/GenBank/DDBJ whole genome shotgun (WGS) entry which is preliminary data.</text>
</comment>
<dbReference type="Proteomes" id="UP000256690">
    <property type="component" value="Unassembled WGS sequence"/>
</dbReference>
<dbReference type="EMBL" id="PVWQ01000011">
    <property type="protein sequence ID" value="RDW69028.1"/>
    <property type="molecule type" value="Genomic_DNA"/>
</dbReference>
<keyword evidence="4" id="KW-1185">Reference proteome</keyword>
<sequence length="534" mass="60666">MALNALDMRTRAPRLRWSSETRKFLCCLVKYFDKDNSGFQAVFNARFRKELTESGFKEEEFIKWDTLNSQWADMKFKKDSIWKDIHQSDSSPEAWLPYIKTIEDTAASIGQHLDRKLLISVETSEFTYQTPVPRAETDAERQLFQAEISIEPPRVHADPVQDLANDPFENTTLQQKDTKHALSQPEPVPLCRPGTKCYWCDIESLNEKAINGAGGTQLPPLLYRWWNVKSQGLNLENSFVAGMFASLLEGYFEPDTITEDEFDNLFESHIRRKQLPSPFISTFQSMLAPVHRGLREGKGASIAIFDSRRITSKVYSARSFVEKHKLRGKIGRTYHGGGEYLIWGWINNAVICSFEVATILSIAAQHQDIHEFLQLDLISSFPRARWPLHQAMAKGALFLDKQAGATVGKLLSLLEVPQEFCRTVSEGIAYSWRMKNKHIPWGDFFYGVELGYRGEPVMAALRTPENTPESNGGIPCGRFDSEFEIIDLSSDDEGNGSDATTDYPDKDNEHDKDVVEPMDESRNAVAISPARREC</sequence>
<dbReference type="RefSeq" id="XP_026600817.1">
    <property type="nucleotide sequence ID" value="XM_026750804.1"/>
</dbReference>
<evidence type="ECO:0000313" key="4">
    <source>
        <dbReference type="Proteomes" id="UP000256690"/>
    </source>
</evidence>
<dbReference type="GeneID" id="38119158"/>
<proteinExistence type="predicted"/>
<dbReference type="InterPro" id="IPR056009">
    <property type="entry name" value="DUF7587"/>
</dbReference>
<evidence type="ECO:0000259" key="2">
    <source>
        <dbReference type="Pfam" id="PF24494"/>
    </source>
</evidence>
<evidence type="ECO:0000256" key="1">
    <source>
        <dbReference type="SAM" id="MobiDB-lite"/>
    </source>
</evidence>
<gene>
    <name evidence="3" type="ORF">DSM5745_08788</name>
</gene>